<accession>A0ABU0YR72</accession>
<evidence type="ECO:0000259" key="3">
    <source>
        <dbReference type="PROSITE" id="PS51186"/>
    </source>
</evidence>
<dbReference type="InterPro" id="IPR050832">
    <property type="entry name" value="Bact_Acetyltransf"/>
</dbReference>
<keyword evidence="5" id="KW-1185">Reference proteome</keyword>
<evidence type="ECO:0000256" key="1">
    <source>
        <dbReference type="ARBA" id="ARBA00022679"/>
    </source>
</evidence>
<proteinExistence type="predicted"/>
<dbReference type="GO" id="GO:0016746">
    <property type="term" value="F:acyltransferase activity"/>
    <property type="evidence" value="ECO:0007669"/>
    <property type="project" value="UniProtKB-KW"/>
</dbReference>
<reference evidence="5" key="1">
    <citation type="submission" date="2023-08" db="EMBL/GenBank/DDBJ databases">
        <title>Rhodospirillaceae gen. nov., a novel taxon isolated from the Yangtze River Yuezi River estuary sludge.</title>
        <authorList>
            <person name="Ruan L."/>
        </authorList>
    </citation>
    <scope>NUCLEOTIDE SEQUENCE [LARGE SCALE GENOMIC DNA]</scope>
    <source>
        <strain evidence="5">R-7</strain>
    </source>
</reference>
<comment type="caution">
    <text evidence="4">The sequence shown here is derived from an EMBL/GenBank/DDBJ whole genome shotgun (WGS) entry which is preliminary data.</text>
</comment>
<evidence type="ECO:0000313" key="4">
    <source>
        <dbReference type="EMBL" id="MDQ7249491.1"/>
    </source>
</evidence>
<dbReference type="Proteomes" id="UP001230156">
    <property type="component" value="Unassembled WGS sequence"/>
</dbReference>
<organism evidence="4 5">
    <name type="scientific">Dongia sedimenti</name>
    <dbReference type="NCBI Taxonomy" id="3064282"/>
    <lineage>
        <taxon>Bacteria</taxon>
        <taxon>Pseudomonadati</taxon>
        <taxon>Pseudomonadota</taxon>
        <taxon>Alphaproteobacteria</taxon>
        <taxon>Rhodospirillales</taxon>
        <taxon>Dongiaceae</taxon>
        <taxon>Dongia</taxon>
    </lineage>
</organism>
<evidence type="ECO:0000313" key="5">
    <source>
        <dbReference type="Proteomes" id="UP001230156"/>
    </source>
</evidence>
<dbReference type="EC" id="2.3.1.-" evidence="4"/>
<dbReference type="EMBL" id="JAUYVI010000005">
    <property type="protein sequence ID" value="MDQ7249491.1"/>
    <property type="molecule type" value="Genomic_DNA"/>
</dbReference>
<sequence length="162" mass="17005">MSPNAILIRPARPGEAPILTELCIRAKAHWGYDTAFMAAASRLLRIRESEIGAGSVLTAHAAESAPCGVAAIVPLRRPNWFELSHLFVAPERLGQGVGRALFGAAVALAGAKGATHVSILSDPHAAAFYEKLGARRCGAAPSGVDRSRLLPLFELAIPHAVN</sequence>
<dbReference type="InterPro" id="IPR016181">
    <property type="entry name" value="Acyl_CoA_acyltransferase"/>
</dbReference>
<dbReference type="PANTHER" id="PTHR43877">
    <property type="entry name" value="AMINOALKYLPHOSPHONATE N-ACETYLTRANSFERASE-RELATED-RELATED"/>
    <property type="match status" value="1"/>
</dbReference>
<dbReference type="SUPFAM" id="SSF55729">
    <property type="entry name" value="Acyl-CoA N-acyltransferases (Nat)"/>
    <property type="match status" value="1"/>
</dbReference>
<dbReference type="Pfam" id="PF00583">
    <property type="entry name" value="Acetyltransf_1"/>
    <property type="match status" value="1"/>
</dbReference>
<dbReference type="PANTHER" id="PTHR43877:SF1">
    <property type="entry name" value="ACETYLTRANSFERASE"/>
    <property type="match status" value="1"/>
</dbReference>
<gene>
    <name evidence="4" type="ORF">Q8A70_17520</name>
</gene>
<name>A0ABU0YR72_9PROT</name>
<dbReference type="Gene3D" id="3.40.630.30">
    <property type="match status" value="1"/>
</dbReference>
<dbReference type="PROSITE" id="PS51186">
    <property type="entry name" value="GNAT"/>
    <property type="match status" value="1"/>
</dbReference>
<dbReference type="RefSeq" id="WP_379957519.1">
    <property type="nucleotide sequence ID" value="NZ_JAUYVI010000005.1"/>
</dbReference>
<dbReference type="InterPro" id="IPR000182">
    <property type="entry name" value="GNAT_dom"/>
</dbReference>
<dbReference type="CDD" id="cd04301">
    <property type="entry name" value="NAT_SF"/>
    <property type="match status" value="1"/>
</dbReference>
<feature type="domain" description="N-acetyltransferase" evidence="3">
    <location>
        <begin position="6"/>
        <end position="162"/>
    </location>
</feature>
<protein>
    <submittedName>
        <fullName evidence="4">GNAT family N-acetyltransferase</fullName>
        <ecNumber evidence="4">2.3.1.-</ecNumber>
    </submittedName>
</protein>
<keyword evidence="2 4" id="KW-0012">Acyltransferase</keyword>
<keyword evidence="1 4" id="KW-0808">Transferase</keyword>
<evidence type="ECO:0000256" key="2">
    <source>
        <dbReference type="ARBA" id="ARBA00023315"/>
    </source>
</evidence>